<reference evidence="2 3" key="1">
    <citation type="submission" date="2024-05" db="EMBL/GenBank/DDBJ databases">
        <title>A draft genome resource for the thread blight pathogen Marasmius tenuissimus strain MS-2.</title>
        <authorList>
            <person name="Yulfo-Soto G.E."/>
            <person name="Baruah I.K."/>
            <person name="Amoako-Attah I."/>
            <person name="Bukari Y."/>
            <person name="Meinhardt L.W."/>
            <person name="Bailey B.A."/>
            <person name="Cohen S.P."/>
        </authorList>
    </citation>
    <scope>NUCLEOTIDE SEQUENCE [LARGE SCALE GENOMIC DNA]</scope>
    <source>
        <strain evidence="2 3">MS-2</strain>
    </source>
</reference>
<sequence>MRLSLFVLSSPIIIGSTLAAPSAERITQLFAPLATGDAGPALDQLLFPNITWTVLGSALNGTYNLTGIKDIISTVSDAISGTYKIDTVSVISEGAEGTRSSIELKAAEGTVGKNGMESSRSAYNQD</sequence>
<accession>A0ABR3A4R2</accession>
<proteinExistence type="predicted"/>
<protein>
    <submittedName>
        <fullName evidence="2">Uncharacterized protein</fullName>
    </submittedName>
</protein>
<evidence type="ECO:0000256" key="1">
    <source>
        <dbReference type="SAM" id="SignalP"/>
    </source>
</evidence>
<gene>
    <name evidence="2" type="ORF">AAF712_004711</name>
</gene>
<dbReference type="EMBL" id="JBBXMP010000019">
    <property type="protein sequence ID" value="KAL0068324.1"/>
    <property type="molecule type" value="Genomic_DNA"/>
</dbReference>
<feature type="signal peptide" evidence="1">
    <location>
        <begin position="1"/>
        <end position="19"/>
    </location>
</feature>
<keyword evidence="3" id="KW-1185">Reference proteome</keyword>
<evidence type="ECO:0000313" key="3">
    <source>
        <dbReference type="Proteomes" id="UP001437256"/>
    </source>
</evidence>
<feature type="chain" id="PRO_5046853625" evidence="1">
    <location>
        <begin position="20"/>
        <end position="126"/>
    </location>
</feature>
<keyword evidence="1" id="KW-0732">Signal</keyword>
<organism evidence="2 3">
    <name type="scientific">Marasmius tenuissimus</name>
    <dbReference type="NCBI Taxonomy" id="585030"/>
    <lineage>
        <taxon>Eukaryota</taxon>
        <taxon>Fungi</taxon>
        <taxon>Dikarya</taxon>
        <taxon>Basidiomycota</taxon>
        <taxon>Agaricomycotina</taxon>
        <taxon>Agaricomycetes</taxon>
        <taxon>Agaricomycetidae</taxon>
        <taxon>Agaricales</taxon>
        <taxon>Marasmiineae</taxon>
        <taxon>Marasmiaceae</taxon>
        <taxon>Marasmius</taxon>
    </lineage>
</organism>
<dbReference type="Proteomes" id="UP001437256">
    <property type="component" value="Unassembled WGS sequence"/>
</dbReference>
<name>A0ABR3A4R2_9AGAR</name>
<evidence type="ECO:0000313" key="2">
    <source>
        <dbReference type="EMBL" id="KAL0068324.1"/>
    </source>
</evidence>
<comment type="caution">
    <text evidence="2">The sequence shown here is derived from an EMBL/GenBank/DDBJ whole genome shotgun (WGS) entry which is preliminary data.</text>
</comment>